<dbReference type="AlphaFoldDB" id="A0AAD7ZEZ5"/>
<organism evidence="1 2">
    <name type="scientific">Diploptera punctata</name>
    <name type="common">Pacific beetle cockroach</name>
    <dbReference type="NCBI Taxonomy" id="6984"/>
    <lineage>
        <taxon>Eukaryota</taxon>
        <taxon>Metazoa</taxon>
        <taxon>Ecdysozoa</taxon>
        <taxon>Arthropoda</taxon>
        <taxon>Hexapoda</taxon>
        <taxon>Insecta</taxon>
        <taxon>Pterygota</taxon>
        <taxon>Neoptera</taxon>
        <taxon>Polyneoptera</taxon>
        <taxon>Dictyoptera</taxon>
        <taxon>Blattodea</taxon>
        <taxon>Blaberoidea</taxon>
        <taxon>Blaberidae</taxon>
        <taxon>Diplopterinae</taxon>
        <taxon>Diploptera</taxon>
    </lineage>
</organism>
<sequence>KLARQVYSNEQTQDTLKGVDMQWLVNTELLKRAICNEARNLSESKFETFQSSSGNGSRYSYPYQLRCSRSFISELIEKVTKTDFFPLSVKNLVLSGWRFVKDAYNVEKKLSRTSNGFNKGRSMKFMDTILLDSRAYSDSSVGSLGEILRLISAHLVSMTTRSRLIVSSIVEVVVSRKRVDHALMTKIIYSILFGENLYRNLRKNTRIHDQLDLELISELYRRSGYSDFTVGLQCIYVLQLKRHFNRWTKDPLLLLGEILRLASMELNQCSELYLAIVTPQFGFNITPLGEILREFSQEKWKQILPWRDTKGEISRYILLNKGVDQCFYRIETNCNYFKIIYRWRVYGLGNGSRELISAHFTILKNILNTNMLNLMGTKCNRCCANRKSLIHGEKWKQILELISELYRRLASMYLCSTTKMAERGISTRNGSRELISARKVSNDEEFKSRMEMAEHGISTRVSNIINYYRYS</sequence>
<feature type="non-terminal residue" evidence="1">
    <location>
        <position position="471"/>
    </location>
</feature>
<reference evidence="1" key="1">
    <citation type="journal article" date="2023" name="IScience">
        <title>Live-bearing cockroach genome reveals convergent evolutionary mechanisms linked to viviparity in insects and beyond.</title>
        <authorList>
            <person name="Fouks B."/>
            <person name="Harrison M.C."/>
            <person name="Mikhailova A.A."/>
            <person name="Marchal E."/>
            <person name="English S."/>
            <person name="Carruthers M."/>
            <person name="Jennings E.C."/>
            <person name="Chiamaka E.L."/>
            <person name="Frigard R.A."/>
            <person name="Pippel M."/>
            <person name="Attardo G.M."/>
            <person name="Benoit J.B."/>
            <person name="Bornberg-Bauer E."/>
            <person name="Tobe S.S."/>
        </authorList>
    </citation>
    <scope>NUCLEOTIDE SEQUENCE</scope>
    <source>
        <strain evidence="1">Stay&amp;Tobe</strain>
    </source>
</reference>
<evidence type="ECO:0000313" key="1">
    <source>
        <dbReference type="EMBL" id="KAJ9579440.1"/>
    </source>
</evidence>
<keyword evidence="2" id="KW-1185">Reference proteome</keyword>
<protein>
    <submittedName>
        <fullName evidence="1">Uncharacterized protein</fullName>
    </submittedName>
</protein>
<comment type="caution">
    <text evidence="1">The sequence shown here is derived from an EMBL/GenBank/DDBJ whole genome shotgun (WGS) entry which is preliminary data.</text>
</comment>
<dbReference type="EMBL" id="JASPKZ010008423">
    <property type="protein sequence ID" value="KAJ9579440.1"/>
    <property type="molecule type" value="Genomic_DNA"/>
</dbReference>
<gene>
    <name evidence="1" type="ORF">L9F63_024464</name>
</gene>
<accession>A0AAD7ZEZ5</accession>
<dbReference type="Proteomes" id="UP001233999">
    <property type="component" value="Unassembled WGS sequence"/>
</dbReference>
<name>A0AAD7ZEZ5_DIPPU</name>
<evidence type="ECO:0000313" key="2">
    <source>
        <dbReference type="Proteomes" id="UP001233999"/>
    </source>
</evidence>
<reference evidence="1" key="2">
    <citation type="submission" date="2023-05" db="EMBL/GenBank/DDBJ databases">
        <authorList>
            <person name="Fouks B."/>
        </authorList>
    </citation>
    <scope>NUCLEOTIDE SEQUENCE</scope>
    <source>
        <strain evidence="1">Stay&amp;Tobe</strain>
        <tissue evidence="1">Testes</tissue>
    </source>
</reference>
<proteinExistence type="predicted"/>
<feature type="non-terminal residue" evidence="1">
    <location>
        <position position="1"/>
    </location>
</feature>